<dbReference type="SUPFAM" id="SSF55486">
    <property type="entry name" value="Metalloproteases ('zincins'), catalytic domain"/>
    <property type="match status" value="1"/>
</dbReference>
<proteinExistence type="predicted"/>
<dbReference type="OrthoDB" id="2142213at2759"/>
<accession>A0A9P5LME7</accession>
<organism evidence="1 2">
    <name type="scientific">Cylindrodendrum hubeiense</name>
    <dbReference type="NCBI Taxonomy" id="595255"/>
    <lineage>
        <taxon>Eukaryota</taxon>
        <taxon>Fungi</taxon>
        <taxon>Dikarya</taxon>
        <taxon>Ascomycota</taxon>
        <taxon>Pezizomycotina</taxon>
        <taxon>Sordariomycetes</taxon>
        <taxon>Hypocreomycetidae</taxon>
        <taxon>Hypocreales</taxon>
        <taxon>Nectriaceae</taxon>
        <taxon>Cylindrodendrum</taxon>
    </lineage>
</organism>
<dbReference type="AlphaFoldDB" id="A0A9P5LME7"/>
<evidence type="ECO:0000313" key="2">
    <source>
        <dbReference type="Proteomes" id="UP000722485"/>
    </source>
</evidence>
<sequence>MAGLATGQGLGRPFLYPPGSSIGPTREKDMMKELPLPSVTSSAWEDGYLPKACYDVARNAIPAMTSADFEVRNLRFSDCSLGSWAVCRHKGSGASWDLITGALGRIPVGMRQDFANLIVLTDAHGCAFVTGGPSIVVSRGCLTVGVLAHEGSHILDCYTLLPLVRENGYPDQCYSSTNMWLGAYKKDSYVVTTYANTNQLENFAEVGTFALSHFTHPGGLGAYASNWTKISNQMGNYQARLENIMLPESGRCTHKVPTTPAVNFNGEAASKRDVESAEMKAFKREDKCNLSK</sequence>
<dbReference type="Proteomes" id="UP000722485">
    <property type="component" value="Unassembled WGS sequence"/>
</dbReference>
<keyword evidence="2" id="KW-1185">Reference proteome</keyword>
<evidence type="ECO:0000313" key="1">
    <source>
        <dbReference type="EMBL" id="KAF7556858.1"/>
    </source>
</evidence>
<comment type="caution">
    <text evidence="1">The sequence shown here is derived from an EMBL/GenBank/DDBJ whole genome shotgun (WGS) entry which is preliminary data.</text>
</comment>
<dbReference type="EMBL" id="JAANBB010000009">
    <property type="protein sequence ID" value="KAF7556858.1"/>
    <property type="molecule type" value="Genomic_DNA"/>
</dbReference>
<name>A0A9P5LME7_9HYPO</name>
<protein>
    <submittedName>
        <fullName evidence="1">Uncharacterized protein</fullName>
    </submittedName>
</protein>
<gene>
    <name evidence="1" type="ORF">G7Z17_g1098</name>
</gene>
<reference evidence="1" key="1">
    <citation type="submission" date="2020-03" db="EMBL/GenBank/DDBJ databases">
        <title>Draft Genome Sequence of Cylindrodendrum hubeiense.</title>
        <authorList>
            <person name="Buettner E."/>
            <person name="Kellner H."/>
        </authorList>
    </citation>
    <scope>NUCLEOTIDE SEQUENCE</scope>
    <source>
        <strain evidence="1">IHI 201604</strain>
    </source>
</reference>